<accession>D7E3E6</accession>
<dbReference type="HOGENOM" id="CLU_1729493_0_0_3"/>
<dbReference type="Proteomes" id="UP000001511">
    <property type="component" value="Chromosome"/>
</dbReference>
<gene>
    <name evidence="2" type="ordered locus">Aazo_1282</name>
</gene>
<keyword evidence="1" id="KW-1133">Transmembrane helix</keyword>
<protein>
    <submittedName>
        <fullName evidence="2">Uncharacterized protein</fullName>
    </submittedName>
</protein>
<dbReference type="EMBL" id="CP002059">
    <property type="protein sequence ID" value="ADI63569.1"/>
    <property type="molecule type" value="Genomic_DNA"/>
</dbReference>
<feature type="transmembrane region" description="Helical" evidence="1">
    <location>
        <begin position="51"/>
        <end position="76"/>
    </location>
</feature>
<keyword evidence="3" id="KW-1185">Reference proteome</keyword>
<evidence type="ECO:0000313" key="2">
    <source>
        <dbReference type="EMBL" id="ADI63569.1"/>
    </source>
</evidence>
<reference evidence="2 3" key="1">
    <citation type="journal article" date="2010" name="PLoS ONE">
        <title>Genome erosion in a nitrogen-fixing vertically transmitted endosymbiotic multicellular cyanobacterium.</title>
        <authorList>
            <person name="Ran L."/>
            <person name="Larsson J."/>
            <person name="Vigil-Stenman T."/>
            <person name="Nylander J.A."/>
            <person name="Ininbergs K."/>
            <person name="Zheng W.W."/>
            <person name="Lapidus A."/>
            <person name="Lowry S."/>
            <person name="Haselkorn R."/>
            <person name="Bergman B."/>
        </authorList>
    </citation>
    <scope>NUCLEOTIDE SEQUENCE [LARGE SCALE GENOMIC DNA]</scope>
    <source>
        <strain evidence="2 3">0708</strain>
    </source>
</reference>
<sequence length="151" mass="17244">MVSNIVYQYRASVDNHDAITIEKAAIALACFSGNTEIIVAARKDINQLHKLYYSTLFSNALSGIILCVYVLIFQYLDQIFENSRKAEKETRTKNSYQHDRLCILDILSRRYKSLINKPEVNLSQDNITELSRTGIELAEVIYILAESQFAS</sequence>
<keyword evidence="1" id="KW-0812">Transmembrane</keyword>
<proteinExistence type="predicted"/>
<keyword evidence="1" id="KW-0472">Membrane</keyword>
<evidence type="ECO:0000256" key="1">
    <source>
        <dbReference type="SAM" id="Phobius"/>
    </source>
</evidence>
<organism evidence="2 3">
    <name type="scientific">Nostoc azollae (strain 0708)</name>
    <name type="common">Anabaena azollae (strain 0708)</name>
    <dbReference type="NCBI Taxonomy" id="551115"/>
    <lineage>
        <taxon>Bacteria</taxon>
        <taxon>Bacillati</taxon>
        <taxon>Cyanobacteriota</taxon>
        <taxon>Cyanophyceae</taxon>
        <taxon>Nostocales</taxon>
        <taxon>Nostocaceae</taxon>
        <taxon>Trichormus</taxon>
    </lineage>
</organism>
<dbReference type="RefSeq" id="WP_013190587.1">
    <property type="nucleotide sequence ID" value="NC_014248.1"/>
</dbReference>
<evidence type="ECO:0000313" key="3">
    <source>
        <dbReference type="Proteomes" id="UP000001511"/>
    </source>
</evidence>
<dbReference type="KEGG" id="naz:Aazo_1282"/>
<dbReference type="AlphaFoldDB" id="D7E3E6"/>
<name>D7E3E6_NOSA0</name>